<dbReference type="RefSeq" id="WP_162415098.1">
    <property type="nucleotide sequence ID" value="NZ_JAHQXE010000007.1"/>
</dbReference>
<dbReference type="PANTHER" id="PTHR43785">
    <property type="entry name" value="GAMMA-GLUTAMYLPUTRESCINE SYNTHETASE"/>
    <property type="match status" value="1"/>
</dbReference>
<comment type="caution">
    <text evidence="5">The sequence shown here is derived from an EMBL/GenBank/DDBJ whole genome shotgun (WGS) entry which is preliminary data.</text>
</comment>
<dbReference type="SMART" id="SM01230">
    <property type="entry name" value="Gln-synt_C"/>
    <property type="match status" value="1"/>
</dbReference>
<dbReference type="Gene3D" id="3.10.20.70">
    <property type="entry name" value="Glutamine synthetase, N-terminal domain"/>
    <property type="match status" value="1"/>
</dbReference>
<accession>A0AA41G3P0</accession>
<name>A0AA41G3P0_9EURY</name>
<dbReference type="Gene3D" id="3.30.590.10">
    <property type="entry name" value="Glutamine synthetase/guanido kinase, catalytic domain"/>
    <property type="match status" value="1"/>
</dbReference>
<dbReference type="PROSITE" id="PS51987">
    <property type="entry name" value="GS_CATALYTIC"/>
    <property type="match status" value="1"/>
</dbReference>
<dbReference type="GO" id="GO:0004356">
    <property type="term" value="F:glutamine synthetase activity"/>
    <property type="evidence" value="ECO:0007669"/>
    <property type="project" value="InterPro"/>
</dbReference>
<gene>
    <name evidence="5" type="ORF">KTS37_18285</name>
</gene>
<reference evidence="5" key="1">
    <citation type="submission" date="2021-06" db="EMBL/GenBank/DDBJ databases">
        <title>New haloarchaea isolates fom saline soil.</title>
        <authorList>
            <person name="Duran-Viseras A."/>
            <person name="Sanchez-Porro C.S."/>
            <person name="Ventosa A."/>
        </authorList>
    </citation>
    <scope>NUCLEOTIDE SEQUENCE</scope>
    <source>
        <strain evidence="5">JCM 18369</strain>
    </source>
</reference>
<keyword evidence="6" id="KW-1185">Reference proteome</keyword>
<evidence type="ECO:0000256" key="2">
    <source>
        <dbReference type="PROSITE-ProRule" id="PRU01331"/>
    </source>
</evidence>
<dbReference type="GO" id="GO:0006542">
    <property type="term" value="P:glutamine biosynthetic process"/>
    <property type="evidence" value="ECO:0007669"/>
    <property type="project" value="InterPro"/>
</dbReference>
<dbReference type="EMBL" id="JAHQXE010000007">
    <property type="protein sequence ID" value="MBV0903737.1"/>
    <property type="molecule type" value="Genomic_DNA"/>
</dbReference>
<comment type="similarity">
    <text evidence="2 3">Belongs to the glutamine synthetase family.</text>
</comment>
<protein>
    <submittedName>
        <fullName evidence="5">Glutamine synthetase family protein</fullName>
    </submittedName>
</protein>
<evidence type="ECO:0000313" key="6">
    <source>
        <dbReference type="Proteomes" id="UP001166304"/>
    </source>
</evidence>
<evidence type="ECO:0000313" key="5">
    <source>
        <dbReference type="EMBL" id="MBV0903737.1"/>
    </source>
</evidence>
<sequence>MSSSPDDFDTIRLFWADIHGVVRGVSMSADAFEAARDEGVGFANGVAELTLEPGMLDDPQFGPETGDMLAIPAVDTLAPLSWRDGEGAVFADLRTVDGRPFPLCGRTALQSVLGEFRDAGFEPLAGVEVEFSLYADEEGREPFNARTSYDMAAIDRAAEVIDEWDDAMGAAGHDLASVHQESRPGQYEVTLEYGDPLSTMDGAVFLRHAVSALARRRGIDATFMPRPRGGEAANGTHFHVSLWDGDGEENRFAGEADDALQFPAGRRPDGAGLSETARHFVGGLLSHVDALTAVCAPTVNSYKRLVPDIWAPTTVGWGLDNRSTVLRVPPELGPGARVEHRLPDSACNPYLAMAATLAAGLDGIRSETDPGHPVETGTATEGDRLPRTLWSALDALAADDVLRDALGADLVTEFVKLKRDEFDRYQDSVGDWETDEYFDAF</sequence>
<dbReference type="Proteomes" id="UP001166304">
    <property type="component" value="Unassembled WGS sequence"/>
</dbReference>
<dbReference type="PANTHER" id="PTHR43785:SF12">
    <property type="entry name" value="TYPE-1 GLUTAMINE SYNTHETASE 2"/>
    <property type="match status" value="1"/>
</dbReference>
<feature type="domain" description="GS catalytic" evidence="4">
    <location>
        <begin position="105"/>
        <end position="441"/>
    </location>
</feature>
<dbReference type="AlphaFoldDB" id="A0AA41G3P0"/>
<dbReference type="InterPro" id="IPR036651">
    <property type="entry name" value="Gln_synt_N_sf"/>
</dbReference>
<dbReference type="InterPro" id="IPR008146">
    <property type="entry name" value="Gln_synth_cat_dom"/>
</dbReference>
<organism evidence="5 6">
    <name type="scientific">Haloarcula salina</name>
    <dbReference type="NCBI Taxonomy" id="1429914"/>
    <lineage>
        <taxon>Archaea</taxon>
        <taxon>Methanobacteriati</taxon>
        <taxon>Methanobacteriota</taxon>
        <taxon>Stenosarchaea group</taxon>
        <taxon>Halobacteria</taxon>
        <taxon>Halobacteriales</taxon>
        <taxon>Haloarculaceae</taxon>
        <taxon>Haloarcula</taxon>
    </lineage>
</organism>
<proteinExistence type="inferred from homology"/>
<dbReference type="Pfam" id="PF00120">
    <property type="entry name" value="Gln-synt_C"/>
    <property type="match status" value="1"/>
</dbReference>
<dbReference type="SUPFAM" id="SSF55931">
    <property type="entry name" value="Glutamine synthetase/guanido kinase"/>
    <property type="match status" value="1"/>
</dbReference>
<dbReference type="InterPro" id="IPR014746">
    <property type="entry name" value="Gln_synth/guanido_kin_cat_dom"/>
</dbReference>
<keyword evidence="1" id="KW-0436">Ligase</keyword>
<evidence type="ECO:0000256" key="1">
    <source>
        <dbReference type="ARBA" id="ARBA00022598"/>
    </source>
</evidence>
<dbReference type="SUPFAM" id="SSF54368">
    <property type="entry name" value="Glutamine synthetase, N-terminal domain"/>
    <property type="match status" value="1"/>
</dbReference>
<evidence type="ECO:0000256" key="3">
    <source>
        <dbReference type="RuleBase" id="RU000384"/>
    </source>
</evidence>
<evidence type="ECO:0000259" key="4">
    <source>
        <dbReference type="PROSITE" id="PS51987"/>
    </source>
</evidence>